<accession>A0A644T4T0</accession>
<dbReference type="AlphaFoldDB" id="A0A644T4T0"/>
<gene>
    <name evidence="1" type="ORF">SDC9_07439</name>
</gene>
<organism evidence="1">
    <name type="scientific">bioreactor metagenome</name>
    <dbReference type="NCBI Taxonomy" id="1076179"/>
    <lineage>
        <taxon>unclassified sequences</taxon>
        <taxon>metagenomes</taxon>
        <taxon>ecological metagenomes</taxon>
    </lineage>
</organism>
<evidence type="ECO:0000313" key="1">
    <source>
        <dbReference type="EMBL" id="MPL61850.1"/>
    </source>
</evidence>
<proteinExistence type="predicted"/>
<dbReference type="EMBL" id="VSSQ01000016">
    <property type="protein sequence ID" value="MPL61850.1"/>
    <property type="molecule type" value="Genomic_DNA"/>
</dbReference>
<sequence>MIIEPLERFLDKWTNWYEYCDDDIPNRNINTFYFRFDLPYYYKNKIPKPLTVEIEPDLNIPTYKKQILKIMFDLDDECQDIMLNSNIIHPILLSQHLKQTIIQMEKELTSLTMQRLEDSKKALKKVTI</sequence>
<comment type="caution">
    <text evidence="1">The sequence shown here is derived from an EMBL/GenBank/DDBJ whole genome shotgun (WGS) entry which is preliminary data.</text>
</comment>
<protein>
    <submittedName>
        <fullName evidence="1">Uncharacterized protein</fullName>
    </submittedName>
</protein>
<name>A0A644T4T0_9ZZZZ</name>
<reference evidence="1" key="1">
    <citation type="submission" date="2019-08" db="EMBL/GenBank/DDBJ databases">
        <authorList>
            <person name="Kucharzyk K."/>
            <person name="Murdoch R.W."/>
            <person name="Higgins S."/>
            <person name="Loffler F."/>
        </authorList>
    </citation>
    <scope>NUCLEOTIDE SEQUENCE</scope>
</reference>